<keyword evidence="1" id="KW-0812">Transmembrane</keyword>
<keyword evidence="1" id="KW-0472">Membrane</keyword>
<name>A0A0L0G7N9_9EUKA</name>
<feature type="transmembrane region" description="Helical" evidence="1">
    <location>
        <begin position="7"/>
        <end position="25"/>
    </location>
</feature>
<reference evidence="2 3" key="1">
    <citation type="submission" date="2011-02" db="EMBL/GenBank/DDBJ databases">
        <title>The Genome Sequence of Sphaeroforma arctica JP610.</title>
        <authorList>
            <consortium name="The Broad Institute Genome Sequencing Platform"/>
            <person name="Russ C."/>
            <person name="Cuomo C."/>
            <person name="Young S.K."/>
            <person name="Zeng Q."/>
            <person name="Gargeya S."/>
            <person name="Alvarado L."/>
            <person name="Berlin A."/>
            <person name="Chapman S.B."/>
            <person name="Chen Z."/>
            <person name="Freedman E."/>
            <person name="Gellesch M."/>
            <person name="Goldberg J."/>
            <person name="Griggs A."/>
            <person name="Gujja S."/>
            <person name="Heilman E."/>
            <person name="Heiman D."/>
            <person name="Howarth C."/>
            <person name="Mehta T."/>
            <person name="Neiman D."/>
            <person name="Pearson M."/>
            <person name="Roberts A."/>
            <person name="Saif S."/>
            <person name="Shea T."/>
            <person name="Shenoy N."/>
            <person name="Sisk P."/>
            <person name="Stolte C."/>
            <person name="Sykes S."/>
            <person name="White J."/>
            <person name="Yandava C."/>
            <person name="Burger G."/>
            <person name="Gray M.W."/>
            <person name="Holland P.W.H."/>
            <person name="King N."/>
            <person name="Lang F.B.F."/>
            <person name="Roger A.J."/>
            <person name="Ruiz-Trillo I."/>
            <person name="Haas B."/>
            <person name="Nusbaum C."/>
            <person name="Birren B."/>
        </authorList>
    </citation>
    <scope>NUCLEOTIDE SEQUENCE [LARGE SCALE GENOMIC DNA]</scope>
    <source>
        <strain evidence="2 3">JP610</strain>
    </source>
</reference>
<feature type="transmembrane region" description="Helical" evidence="1">
    <location>
        <begin position="45"/>
        <end position="65"/>
    </location>
</feature>
<evidence type="ECO:0000313" key="2">
    <source>
        <dbReference type="EMBL" id="KNC84243.1"/>
    </source>
</evidence>
<accession>A0A0L0G7N9</accession>
<evidence type="ECO:0000256" key="1">
    <source>
        <dbReference type="SAM" id="Phobius"/>
    </source>
</evidence>
<dbReference type="AlphaFoldDB" id="A0A0L0G7N9"/>
<organism evidence="2 3">
    <name type="scientific">Sphaeroforma arctica JP610</name>
    <dbReference type="NCBI Taxonomy" id="667725"/>
    <lineage>
        <taxon>Eukaryota</taxon>
        <taxon>Ichthyosporea</taxon>
        <taxon>Ichthyophonida</taxon>
        <taxon>Sphaeroforma</taxon>
    </lineage>
</organism>
<keyword evidence="1" id="KW-1133">Transmembrane helix</keyword>
<dbReference type="RefSeq" id="XP_014158145.1">
    <property type="nucleotide sequence ID" value="XM_014302670.1"/>
</dbReference>
<dbReference type="EMBL" id="KQ241778">
    <property type="protein sequence ID" value="KNC84243.1"/>
    <property type="molecule type" value="Genomic_DNA"/>
</dbReference>
<dbReference type="Proteomes" id="UP000054560">
    <property type="component" value="Unassembled WGS sequence"/>
</dbReference>
<proteinExistence type="predicted"/>
<keyword evidence="3" id="KW-1185">Reference proteome</keyword>
<gene>
    <name evidence="2" type="ORF">SARC_03543</name>
</gene>
<evidence type="ECO:0000313" key="3">
    <source>
        <dbReference type="Proteomes" id="UP000054560"/>
    </source>
</evidence>
<dbReference type="GeneID" id="25904047"/>
<sequence length="217" mass="24034">MNDISLTIMIWVGYLLFVAYFILWFTVSPITTTVMGSCHTSSNMFFYISLVLLAIGLILVSVMSYKTRTVPVHYGEPNIACQSCSSSGRGTPPRPRTLPKLPSYSIITVVIKNKETSKDTDGNDNSNDPSITDTVFLKHRRTKLRAELIALQERVLEQQQELGIELQLPDTPGAENSNMVPLTALNTETMWNMLSPGVLNSGASSRMVPADHNVPDR</sequence>
<protein>
    <submittedName>
        <fullName evidence="2">Uncharacterized protein</fullName>
    </submittedName>
</protein>